<evidence type="ECO:0000259" key="2">
    <source>
        <dbReference type="Pfam" id="PF02911"/>
    </source>
</evidence>
<keyword evidence="4" id="KW-1185">Reference proteome</keyword>
<dbReference type="SUPFAM" id="SSF50486">
    <property type="entry name" value="FMT C-terminal domain-like"/>
    <property type="match status" value="1"/>
</dbReference>
<evidence type="ECO:0000259" key="1">
    <source>
        <dbReference type="Pfam" id="PF00551"/>
    </source>
</evidence>
<evidence type="ECO:0000313" key="3">
    <source>
        <dbReference type="EMBL" id="MDT7830190.1"/>
    </source>
</evidence>
<dbReference type="EMBL" id="JAVTTP010000001">
    <property type="protein sequence ID" value="MDT7830190.1"/>
    <property type="molecule type" value="Genomic_DNA"/>
</dbReference>
<dbReference type="InterPro" id="IPR011034">
    <property type="entry name" value="Formyl_transferase-like_C_sf"/>
</dbReference>
<gene>
    <name evidence="3" type="ORF">RQM65_16095</name>
</gene>
<reference evidence="3 4" key="1">
    <citation type="submission" date="2023-09" db="EMBL/GenBank/DDBJ databases">
        <title>Novel taxa isolated from Blanes Bay.</title>
        <authorList>
            <person name="Rey-Velasco X."/>
            <person name="Lucena T."/>
        </authorList>
    </citation>
    <scope>NUCLEOTIDE SEQUENCE [LARGE SCALE GENOMIC DNA]</scope>
    <source>
        <strain evidence="3 4">S334</strain>
    </source>
</reference>
<comment type="caution">
    <text evidence="3">The sequence shown here is derived from an EMBL/GenBank/DDBJ whole genome shotgun (WGS) entry which is preliminary data.</text>
</comment>
<sequence length="325" mass="37036">MSKTEYKICCIGSNLESFECLNYLVEQGCDIHTLITLPSGRSKNVSDYYDLHDFCDTHGINVVDTINVNSDETVQALQSLGPDYLFTLGWSQIFKAEFINCFSEFVVGTHPSKLPYGRGRAPLPWTILEDLRSSAVSFFKIDTGVDTGSLIFQKEFDIPPRTYVKDLYSEVATQLGLGFHEIYKSITNNEPITFTPQDEQGATHRGKRTPSDGLLEFHHKITEVEKLIRAVSEPFPGAYCYYKDRKITFWEVEFDKEDNYFGTIGQILKKNRTGILVQFSDGKLWLNRPGDANGDPIDMKIFRIGDKLGYSLQDEIFMLKNKLHT</sequence>
<accession>A0ABU3L934</accession>
<dbReference type="SUPFAM" id="SSF53328">
    <property type="entry name" value="Formyltransferase"/>
    <property type="match status" value="1"/>
</dbReference>
<dbReference type="InterPro" id="IPR036477">
    <property type="entry name" value="Formyl_transf_N_sf"/>
</dbReference>
<dbReference type="Gene3D" id="3.40.50.12230">
    <property type="match status" value="1"/>
</dbReference>
<feature type="domain" description="Formyl transferase C-terminal" evidence="2">
    <location>
        <begin position="209"/>
        <end position="301"/>
    </location>
</feature>
<dbReference type="InterPro" id="IPR005793">
    <property type="entry name" value="Formyl_trans_C"/>
</dbReference>
<organism evidence="3 4">
    <name type="scientific">Pricia mediterranea</name>
    <dbReference type="NCBI Taxonomy" id="3076079"/>
    <lineage>
        <taxon>Bacteria</taxon>
        <taxon>Pseudomonadati</taxon>
        <taxon>Bacteroidota</taxon>
        <taxon>Flavobacteriia</taxon>
        <taxon>Flavobacteriales</taxon>
        <taxon>Flavobacteriaceae</taxon>
        <taxon>Pricia</taxon>
    </lineage>
</organism>
<feature type="domain" description="Formyl transferase N-terminal" evidence="1">
    <location>
        <begin position="69"/>
        <end position="174"/>
    </location>
</feature>
<dbReference type="Proteomes" id="UP001250656">
    <property type="component" value="Unassembled WGS sequence"/>
</dbReference>
<dbReference type="Pfam" id="PF00551">
    <property type="entry name" value="Formyl_trans_N"/>
    <property type="match status" value="1"/>
</dbReference>
<proteinExistence type="predicted"/>
<protein>
    <submittedName>
        <fullName evidence="3">Formyltransferase family protein</fullName>
    </submittedName>
</protein>
<dbReference type="PANTHER" id="PTHR11138:SF5">
    <property type="entry name" value="METHIONYL-TRNA FORMYLTRANSFERASE, MITOCHONDRIAL"/>
    <property type="match status" value="1"/>
</dbReference>
<dbReference type="PANTHER" id="PTHR11138">
    <property type="entry name" value="METHIONYL-TRNA FORMYLTRANSFERASE"/>
    <property type="match status" value="1"/>
</dbReference>
<evidence type="ECO:0000313" key="4">
    <source>
        <dbReference type="Proteomes" id="UP001250656"/>
    </source>
</evidence>
<dbReference type="InterPro" id="IPR002376">
    <property type="entry name" value="Formyl_transf_N"/>
</dbReference>
<dbReference type="Pfam" id="PF02911">
    <property type="entry name" value="Formyl_trans_C"/>
    <property type="match status" value="1"/>
</dbReference>
<name>A0ABU3L934_9FLAO</name>
<dbReference type="RefSeq" id="WP_314016442.1">
    <property type="nucleotide sequence ID" value="NZ_JAVTTP010000001.1"/>
</dbReference>